<keyword evidence="5 10" id="KW-0001">2Fe-2S</keyword>
<keyword evidence="14" id="KW-1185">Reference proteome</keyword>
<comment type="caution">
    <text evidence="10">Lacks conserved residue(s) required for the propagation of feature annotation.</text>
</comment>
<evidence type="ECO:0000313" key="14">
    <source>
        <dbReference type="Proteomes" id="UP001419268"/>
    </source>
</evidence>
<comment type="cofactor">
    <cofactor evidence="1 10">
        <name>[4Fe-4S] cluster</name>
        <dbReference type="ChEBI" id="CHEBI:49883"/>
    </cofactor>
</comment>
<dbReference type="GO" id="GO:0051539">
    <property type="term" value="F:4 iron, 4 sulfur cluster binding"/>
    <property type="evidence" value="ECO:0007669"/>
    <property type="project" value="UniProtKB-KW"/>
</dbReference>
<dbReference type="GO" id="GO:0016226">
    <property type="term" value="P:iron-sulfur cluster assembly"/>
    <property type="evidence" value="ECO:0007669"/>
    <property type="project" value="UniProtKB-UniRule"/>
</dbReference>
<dbReference type="Gene3D" id="3.40.50.150">
    <property type="entry name" value="Vaccinia Virus protein VP39"/>
    <property type="match status" value="1"/>
</dbReference>
<dbReference type="GO" id="GO:0005758">
    <property type="term" value="C:mitochondrial intermembrane space"/>
    <property type="evidence" value="ECO:0007669"/>
    <property type="project" value="UniProtKB-SubCell"/>
</dbReference>
<evidence type="ECO:0000256" key="1">
    <source>
        <dbReference type="ARBA" id="ARBA00001966"/>
    </source>
</evidence>
<dbReference type="AlphaFoldDB" id="A0AAP0J209"/>
<dbReference type="InterPro" id="IPR049011">
    <property type="entry name" value="Anamorsin_N_metazoan"/>
</dbReference>
<feature type="domain" description="Anamorsin N-terminal" evidence="12">
    <location>
        <begin position="31"/>
        <end position="147"/>
    </location>
</feature>
<keyword evidence="7 10" id="KW-0408">Iron</keyword>
<evidence type="ECO:0000256" key="3">
    <source>
        <dbReference type="ARBA" id="ARBA00022485"/>
    </source>
</evidence>
<protein>
    <recommendedName>
        <fullName evidence="10">Anamorsin homolog</fullName>
    </recommendedName>
    <alternativeName>
        <fullName evidence="10">Fe-S cluster assembly protein DRE2 homolog</fullName>
    </alternativeName>
</protein>
<evidence type="ECO:0000313" key="13">
    <source>
        <dbReference type="EMBL" id="KAK9125013.1"/>
    </source>
</evidence>
<dbReference type="GO" id="GO:0051537">
    <property type="term" value="F:2 iron, 2 sulfur cluster binding"/>
    <property type="evidence" value="ECO:0007669"/>
    <property type="project" value="UniProtKB-UniRule"/>
</dbReference>
<comment type="domain">
    <text evidence="10">The C-terminal domain binds 2 Fe-S clusters but is otherwise mostly in an intrinsically disordered conformation.</text>
</comment>
<name>A0AAP0J209_9MAGN</name>
<evidence type="ECO:0000256" key="2">
    <source>
        <dbReference type="ARBA" id="ARBA00008169"/>
    </source>
</evidence>
<gene>
    <name evidence="13" type="ORF">Scep_013859</name>
</gene>
<dbReference type="GO" id="GO:0009055">
    <property type="term" value="F:electron transfer activity"/>
    <property type="evidence" value="ECO:0007669"/>
    <property type="project" value="UniProtKB-UniRule"/>
</dbReference>
<comment type="similarity">
    <text evidence="2 10">Belongs to the anamorsin family.</text>
</comment>
<comment type="domain">
    <text evidence="10">The twin Cx2C motifs are involved in the recognition by the mitochondrial MIA40-ERV1 disulfide relay system. The formation of 2 disulfide bonds in the Cx2C motifs through dithiol/disulfide exchange reactions effectively traps the protein in the mitochondrial intermembrane space.</text>
</comment>
<keyword evidence="4 10" id="KW-0963">Cytoplasm</keyword>
<comment type="function">
    <text evidence="10">Component of the cytosolic iron-sulfur (Fe-S) protein assembly (CIA) machinery. Required for the maturation of extramitochondrial Fe-S proteins. Part of an electron transfer chain functioning in an early step of cytosolic Fe-S biogenesis, facilitating the de novo assembly of a [4Fe-4S] cluster on the cytosolic Fe-S scaffold complex. Electrons are transferred from NADPH via a FAD- and FMN-containing diflavin oxidoreductase. Together with the diflavin oxidoreductase, also required for the assembly of the diferric tyrosyl radical cofactor of ribonucleotide reductase (RNR), probably by providing electrons for reduction during radical cofactor maturation in the catalytic small subunit.</text>
</comment>
<evidence type="ECO:0000259" key="11">
    <source>
        <dbReference type="Pfam" id="PF05093"/>
    </source>
</evidence>
<feature type="binding site" evidence="10">
    <location>
        <position position="190"/>
    </location>
    <ligand>
        <name>[2Fe-2S] cluster</name>
        <dbReference type="ChEBI" id="CHEBI:190135"/>
    </ligand>
</feature>
<dbReference type="HAMAP" id="MF_03115">
    <property type="entry name" value="Anamorsin"/>
    <property type="match status" value="1"/>
</dbReference>
<organism evidence="13 14">
    <name type="scientific">Stephania cephalantha</name>
    <dbReference type="NCBI Taxonomy" id="152367"/>
    <lineage>
        <taxon>Eukaryota</taxon>
        <taxon>Viridiplantae</taxon>
        <taxon>Streptophyta</taxon>
        <taxon>Embryophyta</taxon>
        <taxon>Tracheophyta</taxon>
        <taxon>Spermatophyta</taxon>
        <taxon>Magnoliopsida</taxon>
        <taxon>Ranunculales</taxon>
        <taxon>Menispermaceae</taxon>
        <taxon>Menispermoideae</taxon>
        <taxon>Cissampelideae</taxon>
        <taxon>Stephania</taxon>
    </lineage>
</organism>
<feature type="binding site" evidence="10">
    <location>
        <position position="230"/>
    </location>
    <ligand>
        <name>[4Fe-4S] cluster</name>
        <dbReference type="ChEBI" id="CHEBI:49883"/>
    </ligand>
</feature>
<feature type="binding site" evidence="10">
    <location>
        <position position="241"/>
    </location>
    <ligand>
        <name>[4Fe-4S] cluster</name>
        <dbReference type="ChEBI" id="CHEBI:49883"/>
    </ligand>
</feature>
<evidence type="ECO:0000256" key="9">
    <source>
        <dbReference type="ARBA" id="ARBA00023128"/>
    </source>
</evidence>
<feature type="region of interest" description="Fe-S binding site B" evidence="10">
    <location>
        <begin position="230"/>
        <end position="244"/>
    </location>
</feature>
<dbReference type="Pfam" id="PF20922">
    <property type="entry name" value="Anamorsin_N"/>
    <property type="match status" value="1"/>
</dbReference>
<feature type="short sequence motif" description="Cx2C motif 1" evidence="10">
    <location>
        <begin position="230"/>
        <end position="233"/>
    </location>
</feature>
<sequence>MEGGVLALADHAVLPLSAVLTATTELGYKGSGQNDPLIIEQASSIKELPIESSSKDIVIVSRMHDLPGDHLLVEIFRVLRSNGTILIQMSLSTAESLDETVSTLKRQLMLSGFLNAQNLDVKQFVSTSDVNYSTVKASKPSWEIGSSFSIKKTTQSLPKVQIDDDMDLIDEDSLLTEEDLKKPQIPIGDCEIGSTRKACKSCTCGRAEEEEKVMKLGLTTDQLNNPQSACGSCGLGDAFRCGTCPYKGLPPFKLGEKVLLTDNFLMADV</sequence>
<keyword evidence="3 10" id="KW-0004">4Fe-4S</keyword>
<keyword evidence="8 10" id="KW-0411">Iron-sulfur</keyword>
<comment type="domain">
    <text evidence="10">The N-terminal domain has structural similarity with S-adenosyl-L-methionine-dependent methyltransferases, but does not bind S-adenosyl-L-methionine. It is required for correct assembly of the 2 Fe-S clusters.</text>
</comment>
<accession>A0AAP0J209</accession>
<evidence type="ECO:0000256" key="4">
    <source>
        <dbReference type="ARBA" id="ARBA00022490"/>
    </source>
</evidence>
<comment type="subunit">
    <text evidence="10">Monomer.</text>
</comment>
<feature type="binding site" evidence="10">
    <location>
        <position position="202"/>
    </location>
    <ligand>
        <name>[2Fe-2S] cluster</name>
        <dbReference type="ChEBI" id="CHEBI:190135"/>
    </ligand>
</feature>
<feature type="binding site" evidence="10">
    <location>
        <position position="199"/>
    </location>
    <ligand>
        <name>[2Fe-2S] cluster</name>
        <dbReference type="ChEBI" id="CHEBI:190135"/>
    </ligand>
</feature>
<proteinExistence type="inferred from homology"/>
<dbReference type="InterPro" id="IPR029063">
    <property type="entry name" value="SAM-dependent_MTases_sf"/>
</dbReference>
<feature type="binding site" evidence="10">
    <location>
        <position position="244"/>
    </location>
    <ligand>
        <name>[4Fe-4S] cluster</name>
        <dbReference type="ChEBI" id="CHEBI:49883"/>
    </ligand>
</feature>
<evidence type="ECO:0000259" key="12">
    <source>
        <dbReference type="Pfam" id="PF20922"/>
    </source>
</evidence>
<evidence type="ECO:0000256" key="6">
    <source>
        <dbReference type="ARBA" id="ARBA00022723"/>
    </source>
</evidence>
<dbReference type="InterPro" id="IPR007785">
    <property type="entry name" value="Anamorsin"/>
</dbReference>
<comment type="cofactor">
    <cofactor evidence="10">
        <name>[2Fe-2S] cluster</name>
        <dbReference type="ChEBI" id="CHEBI:190135"/>
    </cofactor>
</comment>
<feature type="binding site" evidence="10">
    <location>
        <position position="233"/>
    </location>
    <ligand>
        <name>[4Fe-4S] cluster</name>
        <dbReference type="ChEBI" id="CHEBI:49883"/>
    </ligand>
</feature>
<evidence type="ECO:0000256" key="8">
    <source>
        <dbReference type="ARBA" id="ARBA00023014"/>
    </source>
</evidence>
<feature type="binding site" evidence="10">
    <location>
        <position position="204"/>
    </location>
    <ligand>
        <name>[2Fe-2S] cluster</name>
        <dbReference type="ChEBI" id="CHEBI:190135"/>
    </ligand>
</feature>
<keyword evidence="6 10" id="KW-0479">Metal-binding</keyword>
<dbReference type="Proteomes" id="UP001419268">
    <property type="component" value="Unassembled WGS sequence"/>
</dbReference>
<dbReference type="InterPro" id="IPR046408">
    <property type="entry name" value="CIAPIN1"/>
</dbReference>
<dbReference type="EMBL" id="JBBNAG010000006">
    <property type="protein sequence ID" value="KAK9125013.1"/>
    <property type="molecule type" value="Genomic_DNA"/>
</dbReference>
<evidence type="ECO:0000256" key="10">
    <source>
        <dbReference type="HAMAP-Rule" id="MF_03115"/>
    </source>
</evidence>
<evidence type="ECO:0000256" key="5">
    <source>
        <dbReference type="ARBA" id="ARBA00022714"/>
    </source>
</evidence>
<feature type="short sequence motif" description="Cx2C motif 2" evidence="10">
    <location>
        <begin position="241"/>
        <end position="244"/>
    </location>
</feature>
<feature type="domain" description="Anamorsin C-terminal" evidence="11">
    <location>
        <begin position="223"/>
        <end position="259"/>
    </location>
</feature>
<evidence type="ECO:0000256" key="7">
    <source>
        <dbReference type="ARBA" id="ARBA00023004"/>
    </source>
</evidence>
<dbReference type="PANTHER" id="PTHR13273">
    <property type="entry name" value="ANAMORSIN"/>
    <property type="match status" value="1"/>
</dbReference>
<comment type="caution">
    <text evidence="13">The sequence shown here is derived from an EMBL/GenBank/DDBJ whole genome shotgun (WGS) entry which is preliminary data.</text>
</comment>
<dbReference type="PANTHER" id="PTHR13273:SF14">
    <property type="entry name" value="ANAMORSIN"/>
    <property type="match status" value="1"/>
</dbReference>
<dbReference type="GO" id="GO:0046872">
    <property type="term" value="F:metal ion binding"/>
    <property type="evidence" value="ECO:0007669"/>
    <property type="project" value="UniProtKB-KW"/>
</dbReference>
<keyword evidence="9 10" id="KW-0496">Mitochondrion</keyword>
<dbReference type="Pfam" id="PF05093">
    <property type="entry name" value="CIAPIN1"/>
    <property type="match status" value="1"/>
</dbReference>
<reference evidence="13 14" key="1">
    <citation type="submission" date="2024-01" db="EMBL/GenBank/DDBJ databases">
        <title>Genome assemblies of Stephania.</title>
        <authorList>
            <person name="Yang L."/>
        </authorList>
    </citation>
    <scope>NUCLEOTIDE SEQUENCE [LARGE SCALE GENOMIC DNA]</scope>
    <source>
        <strain evidence="13">JXDWG</strain>
        <tissue evidence="13">Leaf</tissue>
    </source>
</reference>
<comment type="subcellular location">
    <subcellularLocation>
        <location evidence="10">Cytoplasm</location>
    </subcellularLocation>
    <subcellularLocation>
        <location evidence="10">Mitochondrion intermembrane space</location>
    </subcellularLocation>
</comment>